<evidence type="ECO:0000313" key="2">
    <source>
        <dbReference type="EMBL" id="VFK33622.1"/>
    </source>
</evidence>
<dbReference type="GO" id="GO:0016740">
    <property type="term" value="F:transferase activity"/>
    <property type="evidence" value="ECO:0007669"/>
    <property type="project" value="UniProtKB-KW"/>
</dbReference>
<sequence>MISVGKAKSIFVKIDPFAKSSGKISDSSTMDDKEPTLEPFGEDVRWKQRFDNYRRALAQLADGVALKRKRPLSRLEQQGLIKAFEFTHELAWNVMKDYFTYQDNTDITGSRDAIRAAFRHGLIADGESWMTTIASRNRSSHVYDEETANHLADRIITHYLALFEGFARRMEELDNA</sequence>
<protein>
    <submittedName>
        <fullName evidence="1">Nucleotidyltransferase substrate binding protein, HI0074 family</fullName>
    </submittedName>
</protein>
<gene>
    <name evidence="1" type="ORF">BECKLPF1236A_GA0070988_102326</name>
    <name evidence="2" type="ORF">BECKLPF1236C_GA0070990_102166</name>
</gene>
<reference evidence="1" key="1">
    <citation type="submission" date="2019-02" db="EMBL/GenBank/DDBJ databases">
        <authorList>
            <person name="Gruber-Vodicka R. H."/>
            <person name="Seah K. B. B."/>
        </authorList>
    </citation>
    <scope>NUCLEOTIDE SEQUENCE</scope>
    <source>
        <strain evidence="1">BECK_S312</strain>
        <strain evidence="2">BECK_S426</strain>
    </source>
</reference>
<name>A0A450WRL6_9GAMM</name>
<dbReference type="InterPro" id="IPR010235">
    <property type="entry name" value="HepT"/>
</dbReference>
<dbReference type="AlphaFoldDB" id="A0A450WRL6"/>
<dbReference type="EMBL" id="CAADFM010000232">
    <property type="protein sequence ID" value="VFK19660.1"/>
    <property type="molecule type" value="Genomic_DNA"/>
</dbReference>
<dbReference type="Pfam" id="PF08780">
    <property type="entry name" value="NTase_sub_bind"/>
    <property type="match status" value="1"/>
</dbReference>
<evidence type="ECO:0000313" key="1">
    <source>
        <dbReference type="EMBL" id="VFK19660.1"/>
    </source>
</evidence>
<organism evidence="1">
    <name type="scientific">Candidatus Kentrum sp. LPFa</name>
    <dbReference type="NCBI Taxonomy" id="2126335"/>
    <lineage>
        <taxon>Bacteria</taxon>
        <taxon>Pseudomonadati</taxon>
        <taxon>Pseudomonadota</taxon>
        <taxon>Gammaproteobacteria</taxon>
        <taxon>Candidatus Kentrum</taxon>
    </lineage>
</organism>
<keyword evidence="1" id="KW-0808">Transferase</keyword>
<accession>A0A450WRL6</accession>
<dbReference type="Gene3D" id="1.20.120.330">
    <property type="entry name" value="Nucleotidyltransferases domain 2"/>
    <property type="match status" value="1"/>
</dbReference>
<dbReference type="EMBL" id="CAADFP010000216">
    <property type="protein sequence ID" value="VFK33622.1"/>
    <property type="molecule type" value="Genomic_DNA"/>
</dbReference>
<dbReference type="SUPFAM" id="SSF81593">
    <property type="entry name" value="Nucleotidyltransferase substrate binding subunit/domain"/>
    <property type="match status" value="1"/>
</dbReference>
<dbReference type="NCBIfam" id="TIGR01987">
    <property type="entry name" value="HI0074"/>
    <property type="match status" value="1"/>
</dbReference>
<proteinExistence type="predicted"/>